<feature type="domain" description="DUF7869" evidence="2">
    <location>
        <begin position="209"/>
        <end position="353"/>
    </location>
</feature>
<comment type="caution">
    <text evidence="3">The sequence shown here is derived from an EMBL/GenBank/DDBJ whole genome shotgun (WGS) entry which is preliminary data.</text>
</comment>
<evidence type="ECO:0000313" key="4">
    <source>
        <dbReference type="Proteomes" id="UP001152888"/>
    </source>
</evidence>
<dbReference type="EMBL" id="CAKOFQ010006892">
    <property type="protein sequence ID" value="CAH1980234.1"/>
    <property type="molecule type" value="Genomic_DNA"/>
</dbReference>
<gene>
    <name evidence="3" type="ORF">ACAOBT_LOCUS13868</name>
</gene>
<feature type="compositionally biased region" description="Basic and acidic residues" evidence="1">
    <location>
        <begin position="11"/>
        <end position="21"/>
    </location>
</feature>
<dbReference type="PANTHER" id="PTHR10773">
    <property type="entry name" value="DNA-DIRECTED RNA POLYMERASES I, II, AND III SUBUNIT RPABC2"/>
    <property type="match status" value="1"/>
</dbReference>
<dbReference type="PANTHER" id="PTHR10773:SF19">
    <property type="match status" value="1"/>
</dbReference>
<organism evidence="3 4">
    <name type="scientific">Acanthoscelides obtectus</name>
    <name type="common">Bean weevil</name>
    <name type="synonym">Bruchus obtectus</name>
    <dbReference type="NCBI Taxonomy" id="200917"/>
    <lineage>
        <taxon>Eukaryota</taxon>
        <taxon>Metazoa</taxon>
        <taxon>Ecdysozoa</taxon>
        <taxon>Arthropoda</taxon>
        <taxon>Hexapoda</taxon>
        <taxon>Insecta</taxon>
        <taxon>Pterygota</taxon>
        <taxon>Neoptera</taxon>
        <taxon>Endopterygota</taxon>
        <taxon>Coleoptera</taxon>
        <taxon>Polyphaga</taxon>
        <taxon>Cucujiformia</taxon>
        <taxon>Chrysomeloidea</taxon>
        <taxon>Chrysomelidae</taxon>
        <taxon>Bruchinae</taxon>
        <taxon>Bruchini</taxon>
        <taxon>Acanthoscelides</taxon>
    </lineage>
</organism>
<dbReference type="AlphaFoldDB" id="A0A9P0PE10"/>
<evidence type="ECO:0000313" key="3">
    <source>
        <dbReference type="EMBL" id="CAH1980234.1"/>
    </source>
</evidence>
<dbReference type="OrthoDB" id="6475849at2759"/>
<evidence type="ECO:0000256" key="1">
    <source>
        <dbReference type="SAM" id="MobiDB-lite"/>
    </source>
</evidence>
<keyword evidence="4" id="KW-1185">Reference proteome</keyword>
<protein>
    <recommendedName>
        <fullName evidence="2">DUF7869 domain-containing protein</fullName>
    </recommendedName>
</protein>
<dbReference type="InterPro" id="IPR057191">
    <property type="entry name" value="DUF7869"/>
</dbReference>
<evidence type="ECO:0000259" key="2">
    <source>
        <dbReference type="Pfam" id="PF25273"/>
    </source>
</evidence>
<feature type="region of interest" description="Disordered" evidence="1">
    <location>
        <begin position="1"/>
        <end position="24"/>
    </location>
</feature>
<sequence>MKAGSGISENRGGDRRSQKNVEKRKKVKAFIASLKGQESHYGRAKSKRIYLSAEYNITILHRLYNDSVEESYKVNYKYFSRIFSNDFNIGFGTPATDVCGFCTRHLNLLSMVNGQREKQTVITNLRVHKLRAKQFFKMMKEKSGDGMAFCFDLQQVQPLPKVPISEAFYAQQLSLYVFCITDITCKRPIFYSWLEHQAGRGATEVGSALYDFLRKAEFPKNLKELTLFSDGCGGQNKNSHIVHMLMMWLHKEAPKGLQSIRMVFPIRGHSYLPADRIFGRCEKLIRSHITLKSPEKYWELYSQVRLVRKLGTDWKIYDLKSALSTFKKIETISHAKRILIKWTSKQHVAVKTETFYRNDDENTKYLTLLKKQED</sequence>
<accession>A0A9P0PE10</accession>
<dbReference type="Pfam" id="PF25273">
    <property type="entry name" value="DUF7869"/>
    <property type="match status" value="1"/>
</dbReference>
<name>A0A9P0PE10_ACAOB</name>
<reference evidence="3" key="1">
    <citation type="submission" date="2022-03" db="EMBL/GenBank/DDBJ databases">
        <authorList>
            <person name="Sayadi A."/>
        </authorList>
    </citation>
    <scope>NUCLEOTIDE SEQUENCE</scope>
</reference>
<dbReference type="Proteomes" id="UP001152888">
    <property type="component" value="Unassembled WGS sequence"/>
</dbReference>
<proteinExistence type="predicted"/>